<sequence length="113" mass="12054">MEENPAFTRIRKDIETHAVVLYMEGTPMFPLTNRGAAVTQALDLMGVAYKAVNLNDDPEIREAIKAAPDAPETPHLYIHGRFAGGGAEVRDLARSGALKALLDAAGIAAQPIS</sequence>
<keyword evidence="2" id="KW-0676">Redox-active center</keyword>
<name>A0A212IWT4_9PROT</name>
<dbReference type="InterPro" id="IPR004480">
    <property type="entry name" value="Monothiol_GRX-rel"/>
</dbReference>
<dbReference type="InterPro" id="IPR036249">
    <property type="entry name" value="Thioredoxin-like_sf"/>
</dbReference>
<feature type="domain" description="Glutaredoxin" evidence="3">
    <location>
        <begin position="36"/>
        <end position="82"/>
    </location>
</feature>
<keyword evidence="1" id="KW-0408">Iron</keyword>
<keyword evidence="1" id="KW-0001">2Fe-2S</keyword>
<dbReference type="Gene3D" id="3.40.30.10">
    <property type="entry name" value="Glutaredoxin"/>
    <property type="match status" value="1"/>
</dbReference>
<evidence type="ECO:0000313" key="4">
    <source>
        <dbReference type="EMBL" id="SBV91703.1"/>
    </source>
</evidence>
<reference evidence="4" key="1">
    <citation type="submission" date="2016-04" db="EMBL/GenBank/DDBJ databases">
        <authorList>
            <person name="Evans L.H."/>
            <person name="Alamgir A."/>
            <person name="Owens N."/>
            <person name="Weber N.D."/>
            <person name="Virtaneva K."/>
            <person name="Barbian K."/>
            <person name="Babar A."/>
            <person name="Rosenke K."/>
        </authorList>
    </citation>
    <scope>NUCLEOTIDE SEQUENCE</scope>
    <source>
        <strain evidence="4">86</strain>
    </source>
</reference>
<dbReference type="PANTHER" id="PTHR10293">
    <property type="entry name" value="GLUTAREDOXIN FAMILY MEMBER"/>
    <property type="match status" value="1"/>
</dbReference>
<organism evidence="4">
    <name type="scientific">uncultured Alphaproteobacteria bacterium</name>
    <dbReference type="NCBI Taxonomy" id="91750"/>
    <lineage>
        <taxon>Bacteria</taxon>
        <taxon>Pseudomonadati</taxon>
        <taxon>Pseudomonadota</taxon>
        <taxon>Alphaproteobacteria</taxon>
        <taxon>environmental samples</taxon>
    </lineage>
</organism>
<dbReference type="InterPro" id="IPR002109">
    <property type="entry name" value="Glutaredoxin"/>
</dbReference>
<proteinExistence type="predicted"/>
<dbReference type="AlphaFoldDB" id="A0A212IWT4"/>
<evidence type="ECO:0000256" key="2">
    <source>
        <dbReference type="ARBA" id="ARBA00023284"/>
    </source>
</evidence>
<dbReference type="SUPFAM" id="SSF52833">
    <property type="entry name" value="Thioredoxin-like"/>
    <property type="match status" value="1"/>
</dbReference>
<protein>
    <submittedName>
        <fullName evidence="4">Glutaredoxin</fullName>
    </submittedName>
</protein>
<evidence type="ECO:0000259" key="3">
    <source>
        <dbReference type="Pfam" id="PF00462"/>
    </source>
</evidence>
<evidence type="ECO:0000256" key="1">
    <source>
        <dbReference type="ARBA" id="ARBA00022714"/>
    </source>
</evidence>
<dbReference type="EMBL" id="FLUO01000001">
    <property type="protein sequence ID" value="SBV91703.1"/>
    <property type="molecule type" value="Genomic_DNA"/>
</dbReference>
<dbReference type="GO" id="GO:0051537">
    <property type="term" value="F:2 iron, 2 sulfur cluster binding"/>
    <property type="evidence" value="ECO:0007669"/>
    <property type="project" value="UniProtKB-KW"/>
</dbReference>
<dbReference type="PROSITE" id="PS51354">
    <property type="entry name" value="GLUTAREDOXIN_2"/>
    <property type="match status" value="1"/>
</dbReference>
<keyword evidence="1" id="KW-0479">Metal-binding</keyword>
<keyword evidence="1" id="KW-0411">Iron-sulfur</keyword>
<accession>A0A212IWT4</accession>
<dbReference type="Pfam" id="PF00462">
    <property type="entry name" value="Glutaredoxin"/>
    <property type="match status" value="1"/>
</dbReference>
<dbReference type="PANTHER" id="PTHR10293:SF72">
    <property type="entry name" value="MONOTHIOL GLUTAREDOXIN-S14, CHLOROPLASTIC"/>
    <property type="match status" value="1"/>
</dbReference>
<gene>
    <name evidence="4" type="ORF">KL86APRO_10160</name>
</gene>